<reference evidence="11" key="1">
    <citation type="submission" date="2017-09" db="EMBL/GenBank/DDBJ databases">
        <title>Depth-based differentiation of microbial function through sediment-hosted aquifers and enrichment of novel symbionts in the deep terrestrial subsurface.</title>
        <authorList>
            <person name="Probst A.J."/>
            <person name="Ladd B."/>
            <person name="Jarett J.K."/>
            <person name="Geller-Mcgrath D.E."/>
            <person name="Sieber C.M.K."/>
            <person name="Emerson J.B."/>
            <person name="Anantharaman K."/>
            <person name="Thomas B.C."/>
            <person name="Malmstrom R."/>
            <person name="Stieglmeier M."/>
            <person name="Klingl A."/>
            <person name="Woyke T."/>
            <person name="Ryan C.M."/>
            <person name="Banfield J.F."/>
        </authorList>
    </citation>
    <scope>NUCLEOTIDE SEQUENCE [LARGE SCALE GENOMIC DNA]</scope>
</reference>
<feature type="transmembrane region" description="Helical" evidence="8">
    <location>
        <begin position="179"/>
        <end position="199"/>
    </location>
</feature>
<evidence type="ECO:0000256" key="7">
    <source>
        <dbReference type="ARBA" id="ARBA00023136"/>
    </source>
</evidence>
<gene>
    <name evidence="10" type="ORF">COT50_02665</name>
</gene>
<dbReference type="GO" id="GO:0000030">
    <property type="term" value="F:mannosyltransferase activity"/>
    <property type="evidence" value="ECO:0007669"/>
    <property type="project" value="InterPro"/>
</dbReference>
<evidence type="ECO:0000256" key="1">
    <source>
        <dbReference type="ARBA" id="ARBA00004651"/>
    </source>
</evidence>
<feature type="transmembrane region" description="Helical" evidence="8">
    <location>
        <begin position="126"/>
        <end position="144"/>
    </location>
</feature>
<evidence type="ECO:0000256" key="5">
    <source>
        <dbReference type="ARBA" id="ARBA00022692"/>
    </source>
</evidence>
<protein>
    <recommendedName>
        <fullName evidence="9">ArnT-like N-terminal domain-containing protein</fullName>
    </recommendedName>
</protein>
<dbReference type="GO" id="GO:0009103">
    <property type="term" value="P:lipopolysaccharide biosynthetic process"/>
    <property type="evidence" value="ECO:0007669"/>
    <property type="project" value="UniProtKB-ARBA"/>
</dbReference>
<feature type="transmembrane region" description="Helical" evidence="8">
    <location>
        <begin position="220"/>
        <end position="242"/>
    </location>
</feature>
<name>A0A2H0XDR1_UNCKA</name>
<evidence type="ECO:0000313" key="11">
    <source>
        <dbReference type="Proteomes" id="UP000231252"/>
    </source>
</evidence>
<keyword evidence="2" id="KW-1003">Cell membrane</keyword>
<dbReference type="Pfam" id="PF02366">
    <property type="entry name" value="PMT"/>
    <property type="match status" value="1"/>
</dbReference>
<evidence type="ECO:0000256" key="2">
    <source>
        <dbReference type="ARBA" id="ARBA00022475"/>
    </source>
</evidence>
<keyword evidence="7 8" id="KW-0472">Membrane</keyword>
<dbReference type="Proteomes" id="UP000231252">
    <property type="component" value="Unassembled WGS sequence"/>
</dbReference>
<evidence type="ECO:0000256" key="8">
    <source>
        <dbReference type="SAM" id="Phobius"/>
    </source>
</evidence>
<feature type="transmembrane region" description="Helical" evidence="8">
    <location>
        <begin position="103"/>
        <end position="120"/>
    </location>
</feature>
<evidence type="ECO:0000256" key="3">
    <source>
        <dbReference type="ARBA" id="ARBA00022676"/>
    </source>
</evidence>
<dbReference type="PANTHER" id="PTHR33908:SF11">
    <property type="entry name" value="MEMBRANE PROTEIN"/>
    <property type="match status" value="1"/>
</dbReference>
<dbReference type="InterPro" id="IPR050297">
    <property type="entry name" value="LipidA_mod_glycosyltrf_83"/>
</dbReference>
<dbReference type="EMBL" id="PEYU01000059">
    <property type="protein sequence ID" value="PIS22309.1"/>
    <property type="molecule type" value="Genomic_DNA"/>
</dbReference>
<feature type="domain" description="ArnT-like N-terminal" evidence="9">
    <location>
        <begin position="54"/>
        <end position="254"/>
    </location>
</feature>
<dbReference type="GO" id="GO:0016763">
    <property type="term" value="F:pentosyltransferase activity"/>
    <property type="evidence" value="ECO:0007669"/>
    <property type="project" value="TreeGrafter"/>
</dbReference>
<proteinExistence type="predicted"/>
<dbReference type="GO" id="GO:0006493">
    <property type="term" value="P:protein O-linked glycosylation"/>
    <property type="evidence" value="ECO:0007669"/>
    <property type="project" value="InterPro"/>
</dbReference>
<evidence type="ECO:0000313" key="10">
    <source>
        <dbReference type="EMBL" id="PIS22309.1"/>
    </source>
</evidence>
<evidence type="ECO:0000256" key="6">
    <source>
        <dbReference type="ARBA" id="ARBA00022989"/>
    </source>
</evidence>
<dbReference type="InterPro" id="IPR003342">
    <property type="entry name" value="ArnT-like_N"/>
</dbReference>
<evidence type="ECO:0000259" key="9">
    <source>
        <dbReference type="Pfam" id="PF02366"/>
    </source>
</evidence>
<evidence type="ECO:0000256" key="4">
    <source>
        <dbReference type="ARBA" id="ARBA00022679"/>
    </source>
</evidence>
<organism evidence="10 11">
    <name type="scientific">candidate division WWE3 bacterium CG08_land_8_20_14_0_20_41_10</name>
    <dbReference type="NCBI Taxonomy" id="1975085"/>
    <lineage>
        <taxon>Bacteria</taxon>
        <taxon>Katanobacteria</taxon>
    </lineage>
</organism>
<comment type="subcellular location">
    <subcellularLocation>
        <location evidence="1">Cell membrane</location>
        <topology evidence="1">Multi-pass membrane protein</topology>
    </subcellularLocation>
</comment>
<dbReference type="GO" id="GO:0005886">
    <property type="term" value="C:plasma membrane"/>
    <property type="evidence" value="ECO:0007669"/>
    <property type="project" value="UniProtKB-SubCell"/>
</dbReference>
<sequence length="282" mass="31493">MPKRLALVVLFVVAGFLRLANLGYSDYQGDEIKALYNPKEATSAQFFLEQRKGPMQFLITAGLKGISNEYHNRALARLPFALAGLGSVLVFYYLAKSLFNQKIALYATMFFATNGFLIAFSRLVQYQSLVIFFGLLAVYFTKKYADSRKPPHPDAVPKYLVLAGISLATSILSHYDGVFFVPIILGILFPLVQLSLREISFARSTIATESLLRAKRSNPVLKHLIISTSIFLTLTCVFYIPFALNIAQSTTDYWAGRISGDVSGKISSSRYLFSVYQPIYVL</sequence>
<dbReference type="PANTHER" id="PTHR33908">
    <property type="entry name" value="MANNOSYLTRANSFERASE YKCB-RELATED"/>
    <property type="match status" value="1"/>
</dbReference>
<keyword evidence="3" id="KW-0328">Glycosyltransferase</keyword>
<keyword evidence="4" id="KW-0808">Transferase</keyword>
<feature type="non-terminal residue" evidence="10">
    <location>
        <position position="282"/>
    </location>
</feature>
<dbReference type="AlphaFoldDB" id="A0A2H0XDR1"/>
<feature type="transmembrane region" description="Helical" evidence="8">
    <location>
        <begin position="74"/>
        <end position="94"/>
    </location>
</feature>
<accession>A0A2H0XDR1</accession>
<keyword evidence="5 8" id="KW-0812">Transmembrane</keyword>
<comment type="caution">
    <text evidence="10">The sequence shown here is derived from an EMBL/GenBank/DDBJ whole genome shotgun (WGS) entry which is preliminary data.</text>
</comment>
<keyword evidence="6 8" id="KW-1133">Transmembrane helix</keyword>